<sequence>MQNIFDEMNREFRQLIVHHLTELQSMVWIVLKKAMQQSAAGASDIVMMSSGYLAPKTLITGASLDCL</sequence>
<accession>A0A8X6YSU5</accession>
<evidence type="ECO:0000313" key="2">
    <source>
        <dbReference type="Proteomes" id="UP000886998"/>
    </source>
</evidence>
<proteinExistence type="predicted"/>
<dbReference type="EMBL" id="BMAV01021137">
    <property type="protein sequence ID" value="GFY75089.1"/>
    <property type="molecule type" value="Genomic_DNA"/>
</dbReference>
<gene>
    <name evidence="1" type="ORF">TNIN_318111</name>
</gene>
<name>A0A8X6YSU5_9ARAC</name>
<reference evidence="1" key="1">
    <citation type="submission" date="2020-08" db="EMBL/GenBank/DDBJ databases">
        <title>Multicomponent nature underlies the extraordinary mechanical properties of spider dragline silk.</title>
        <authorList>
            <person name="Kono N."/>
            <person name="Nakamura H."/>
            <person name="Mori M."/>
            <person name="Yoshida Y."/>
            <person name="Ohtoshi R."/>
            <person name="Malay A.D."/>
            <person name="Moran D.A.P."/>
            <person name="Tomita M."/>
            <person name="Numata K."/>
            <person name="Arakawa K."/>
        </authorList>
    </citation>
    <scope>NUCLEOTIDE SEQUENCE</scope>
</reference>
<keyword evidence="2" id="KW-1185">Reference proteome</keyword>
<comment type="caution">
    <text evidence="1">The sequence shown here is derived from an EMBL/GenBank/DDBJ whole genome shotgun (WGS) entry which is preliminary data.</text>
</comment>
<evidence type="ECO:0000313" key="1">
    <source>
        <dbReference type="EMBL" id="GFY75089.1"/>
    </source>
</evidence>
<protein>
    <submittedName>
        <fullName evidence="1">Uncharacterized protein</fullName>
    </submittedName>
</protein>
<dbReference type="Proteomes" id="UP000886998">
    <property type="component" value="Unassembled WGS sequence"/>
</dbReference>
<organism evidence="1 2">
    <name type="scientific">Trichonephila inaurata madagascariensis</name>
    <dbReference type="NCBI Taxonomy" id="2747483"/>
    <lineage>
        <taxon>Eukaryota</taxon>
        <taxon>Metazoa</taxon>
        <taxon>Ecdysozoa</taxon>
        <taxon>Arthropoda</taxon>
        <taxon>Chelicerata</taxon>
        <taxon>Arachnida</taxon>
        <taxon>Araneae</taxon>
        <taxon>Araneomorphae</taxon>
        <taxon>Entelegynae</taxon>
        <taxon>Araneoidea</taxon>
        <taxon>Nephilidae</taxon>
        <taxon>Trichonephila</taxon>
        <taxon>Trichonephila inaurata</taxon>
    </lineage>
</organism>
<dbReference type="AlphaFoldDB" id="A0A8X6YSU5"/>